<dbReference type="GO" id="GO:0009055">
    <property type="term" value="F:electron transfer activity"/>
    <property type="evidence" value="ECO:0007669"/>
    <property type="project" value="InterPro"/>
</dbReference>
<evidence type="ECO:0000313" key="4">
    <source>
        <dbReference type="Proteomes" id="UP000184275"/>
    </source>
</evidence>
<dbReference type="GO" id="GO:0010181">
    <property type="term" value="F:FMN binding"/>
    <property type="evidence" value="ECO:0007669"/>
    <property type="project" value="InterPro"/>
</dbReference>
<dbReference type="Pfam" id="PF12682">
    <property type="entry name" value="Flavodoxin_4"/>
    <property type="match status" value="1"/>
</dbReference>
<evidence type="ECO:0000313" key="3">
    <source>
        <dbReference type="EMBL" id="SHL09829.1"/>
    </source>
</evidence>
<dbReference type="RefSeq" id="WP_143159481.1">
    <property type="nucleotide sequence ID" value="NZ_FRAW01000035.1"/>
</dbReference>
<comment type="cofactor">
    <cofactor evidence="1">
        <name>FMN</name>
        <dbReference type="ChEBI" id="CHEBI:58210"/>
    </cofactor>
</comment>
<accession>A0A1M6XVC6</accession>
<reference evidence="4" key="1">
    <citation type="submission" date="2016-11" db="EMBL/GenBank/DDBJ databases">
        <authorList>
            <person name="Varghese N."/>
            <person name="Submissions S."/>
        </authorList>
    </citation>
    <scope>NUCLEOTIDE SEQUENCE [LARGE SCALE GENOMIC DNA]</scope>
    <source>
        <strain evidence="4">UWOS</strain>
    </source>
</reference>
<evidence type="ECO:0000256" key="1">
    <source>
        <dbReference type="ARBA" id="ARBA00001917"/>
    </source>
</evidence>
<organism evidence="3 4">
    <name type="scientific">Fibrobacter intestinalis</name>
    <dbReference type="NCBI Taxonomy" id="28122"/>
    <lineage>
        <taxon>Bacteria</taxon>
        <taxon>Pseudomonadati</taxon>
        <taxon>Fibrobacterota</taxon>
        <taxon>Fibrobacteria</taxon>
        <taxon>Fibrobacterales</taxon>
        <taxon>Fibrobacteraceae</taxon>
        <taxon>Fibrobacter</taxon>
    </lineage>
</organism>
<proteinExistence type="predicted"/>
<feature type="domain" description="Flavodoxin-like" evidence="2">
    <location>
        <begin position="25"/>
        <end position="62"/>
    </location>
</feature>
<keyword evidence="4" id="KW-1185">Reference proteome</keyword>
<sequence>MKFYILAFSALLLTVIFGCGEASPKSVVIYFSQTGTTKKIAEEIRENAGADLAELRMENPYPSTYGCMISAYRVGMRNKELAKTFERENGFVEIRYGLSRLFDYVRDVLPFCMYDRGGLQVAARELKRLVPYANVVESYGIAHKRISKSVNDRGILTTGDCDFGWPYINCVGGHVKSFSRSMHCISFLGSLKAS</sequence>
<protein>
    <submittedName>
        <fullName evidence="3">Flavodoxin</fullName>
    </submittedName>
</protein>
<name>A0A1M6XVC6_9BACT</name>
<dbReference type="SUPFAM" id="SSF52218">
    <property type="entry name" value="Flavoproteins"/>
    <property type="match status" value="1"/>
</dbReference>
<dbReference type="InterPro" id="IPR029039">
    <property type="entry name" value="Flavoprotein-like_sf"/>
</dbReference>
<dbReference type="PROSITE" id="PS00201">
    <property type="entry name" value="FLAVODOXIN"/>
    <property type="match status" value="1"/>
</dbReference>
<dbReference type="PANTHER" id="PTHR39201:SF1">
    <property type="entry name" value="FLAVODOXIN-LIKE DOMAIN-CONTAINING PROTEIN"/>
    <property type="match status" value="1"/>
</dbReference>
<dbReference type="EMBL" id="FRAW01000035">
    <property type="protein sequence ID" value="SHL09829.1"/>
    <property type="molecule type" value="Genomic_DNA"/>
</dbReference>
<dbReference type="InterPro" id="IPR008254">
    <property type="entry name" value="Flavodoxin/NO_synth"/>
</dbReference>
<dbReference type="AlphaFoldDB" id="A0A1M6XVC6"/>
<dbReference type="PANTHER" id="PTHR39201">
    <property type="entry name" value="EXPORTED PROTEIN-RELATED"/>
    <property type="match status" value="1"/>
</dbReference>
<dbReference type="PROSITE" id="PS51257">
    <property type="entry name" value="PROKAR_LIPOPROTEIN"/>
    <property type="match status" value="1"/>
</dbReference>
<dbReference type="Proteomes" id="UP000184275">
    <property type="component" value="Unassembled WGS sequence"/>
</dbReference>
<evidence type="ECO:0000259" key="2">
    <source>
        <dbReference type="Pfam" id="PF12682"/>
    </source>
</evidence>
<dbReference type="Gene3D" id="3.40.50.360">
    <property type="match status" value="1"/>
</dbReference>
<gene>
    <name evidence="3" type="ORF">SAMN05720469_1357</name>
</gene>
<dbReference type="InterPro" id="IPR001226">
    <property type="entry name" value="Flavodoxin_CS"/>
</dbReference>